<sequence>MSFEDWKEVRLGDVVTLKRGYDLPKKNRKKGKYPVLASNGIADYHSEFKAESASAKPQDKPVTKEEMQTFFVNPDQ</sequence>
<dbReference type="GO" id="GO:0003677">
    <property type="term" value="F:DNA binding"/>
    <property type="evidence" value="ECO:0007669"/>
    <property type="project" value="UniProtKB-KW"/>
</dbReference>
<evidence type="ECO:0000313" key="5">
    <source>
        <dbReference type="EMBL" id="MBA4495662.1"/>
    </source>
</evidence>
<keyword evidence="3" id="KW-0238">DNA-binding</keyword>
<evidence type="ECO:0000313" key="6">
    <source>
        <dbReference type="Proteomes" id="UP000535491"/>
    </source>
</evidence>
<name>A0A7W2A9Y1_9BACL</name>
<keyword evidence="5" id="KW-0378">Hydrolase</keyword>
<keyword evidence="5" id="KW-0540">Nuclease</keyword>
<proteinExistence type="inferred from homology"/>
<feature type="domain" description="Type I restriction modification DNA specificity" evidence="4">
    <location>
        <begin position="4"/>
        <end position="43"/>
    </location>
</feature>
<dbReference type="GO" id="GO:0009307">
    <property type="term" value="P:DNA restriction-modification system"/>
    <property type="evidence" value="ECO:0007669"/>
    <property type="project" value="UniProtKB-KW"/>
</dbReference>
<keyword evidence="2" id="KW-0680">Restriction system</keyword>
<dbReference type="InterPro" id="IPR044946">
    <property type="entry name" value="Restrct_endonuc_typeI_TRD_sf"/>
</dbReference>
<dbReference type="EMBL" id="JACEIQ010000017">
    <property type="protein sequence ID" value="MBA4495662.1"/>
    <property type="molecule type" value="Genomic_DNA"/>
</dbReference>
<evidence type="ECO:0000256" key="1">
    <source>
        <dbReference type="ARBA" id="ARBA00010923"/>
    </source>
</evidence>
<evidence type="ECO:0000259" key="4">
    <source>
        <dbReference type="Pfam" id="PF01420"/>
    </source>
</evidence>
<comment type="caution">
    <text evidence="5">The sequence shown here is derived from an EMBL/GenBank/DDBJ whole genome shotgun (WGS) entry which is preliminary data.</text>
</comment>
<accession>A0A7W2A9Y1</accession>
<keyword evidence="6" id="KW-1185">Reference proteome</keyword>
<keyword evidence="5" id="KW-0255">Endonuclease</keyword>
<gene>
    <name evidence="5" type="ORF">H1191_15300</name>
</gene>
<dbReference type="AlphaFoldDB" id="A0A7W2A9Y1"/>
<dbReference type="Proteomes" id="UP000535491">
    <property type="component" value="Unassembled WGS sequence"/>
</dbReference>
<dbReference type="Pfam" id="PF01420">
    <property type="entry name" value="Methylase_S"/>
    <property type="match status" value="1"/>
</dbReference>
<dbReference type="RefSeq" id="WP_181753344.1">
    <property type="nucleotide sequence ID" value="NZ_JACEIQ010000017.1"/>
</dbReference>
<dbReference type="SUPFAM" id="SSF116734">
    <property type="entry name" value="DNA methylase specificity domain"/>
    <property type="match status" value="1"/>
</dbReference>
<dbReference type="GO" id="GO:0004519">
    <property type="term" value="F:endonuclease activity"/>
    <property type="evidence" value="ECO:0007669"/>
    <property type="project" value="UniProtKB-KW"/>
</dbReference>
<dbReference type="Gene3D" id="3.90.220.20">
    <property type="entry name" value="DNA methylase specificity domains"/>
    <property type="match status" value="1"/>
</dbReference>
<protein>
    <submittedName>
        <fullName evidence="5">Restriction endonuclease subunit S</fullName>
    </submittedName>
</protein>
<reference evidence="5 6" key="1">
    <citation type="submission" date="2020-07" db="EMBL/GenBank/DDBJ databases">
        <authorList>
            <person name="Feng H."/>
        </authorList>
    </citation>
    <scope>NUCLEOTIDE SEQUENCE [LARGE SCALE GENOMIC DNA]</scope>
    <source>
        <strain evidence="6">s-10</strain>
    </source>
</reference>
<evidence type="ECO:0000256" key="2">
    <source>
        <dbReference type="ARBA" id="ARBA00022747"/>
    </source>
</evidence>
<comment type="similarity">
    <text evidence="1">Belongs to the type-I restriction system S methylase family.</text>
</comment>
<organism evidence="5 6">
    <name type="scientific">Paenactinomyces guangxiensis</name>
    <dbReference type="NCBI Taxonomy" id="1490290"/>
    <lineage>
        <taxon>Bacteria</taxon>
        <taxon>Bacillati</taxon>
        <taxon>Bacillota</taxon>
        <taxon>Bacilli</taxon>
        <taxon>Bacillales</taxon>
        <taxon>Thermoactinomycetaceae</taxon>
        <taxon>Paenactinomyces</taxon>
    </lineage>
</organism>
<evidence type="ECO:0000256" key="3">
    <source>
        <dbReference type="ARBA" id="ARBA00023125"/>
    </source>
</evidence>
<dbReference type="InterPro" id="IPR000055">
    <property type="entry name" value="Restrct_endonuc_typeI_TRD"/>
</dbReference>